<comment type="similarity">
    <text evidence="1">Belongs to the class-A beta-lactamase family.</text>
</comment>
<evidence type="ECO:0000256" key="1">
    <source>
        <dbReference type="ARBA" id="ARBA00009009"/>
    </source>
</evidence>
<evidence type="ECO:0000313" key="4">
    <source>
        <dbReference type="EMBL" id="KAH7122443.1"/>
    </source>
</evidence>
<dbReference type="SUPFAM" id="SSF56601">
    <property type="entry name" value="beta-lactamase/transpeptidase-like"/>
    <property type="match status" value="1"/>
</dbReference>
<organism evidence="4 5">
    <name type="scientific">Dendryphion nanum</name>
    <dbReference type="NCBI Taxonomy" id="256645"/>
    <lineage>
        <taxon>Eukaryota</taxon>
        <taxon>Fungi</taxon>
        <taxon>Dikarya</taxon>
        <taxon>Ascomycota</taxon>
        <taxon>Pezizomycotina</taxon>
        <taxon>Dothideomycetes</taxon>
        <taxon>Pleosporomycetidae</taxon>
        <taxon>Pleosporales</taxon>
        <taxon>Torulaceae</taxon>
        <taxon>Dendryphion</taxon>
    </lineage>
</organism>
<dbReference type="PANTHER" id="PTHR43283:SF17">
    <property type="entry name" value="(LOVD), PUTATIVE (AFU_ORTHOLOGUE AFUA_5G00920)-RELATED"/>
    <property type="match status" value="1"/>
</dbReference>
<dbReference type="Proteomes" id="UP000700596">
    <property type="component" value="Unassembled WGS sequence"/>
</dbReference>
<dbReference type="Pfam" id="PF00144">
    <property type="entry name" value="Beta-lactamase"/>
    <property type="match status" value="1"/>
</dbReference>
<dbReference type="InterPro" id="IPR012338">
    <property type="entry name" value="Beta-lactam/transpept-like"/>
</dbReference>
<dbReference type="EMBL" id="JAGMWT010000009">
    <property type="protein sequence ID" value="KAH7122443.1"/>
    <property type="molecule type" value="Genomic_DNA"/>
</dbReference>
<sequence length="393" mass="44350">MNSFDETFDSLRHQFKKEKQPISPFTLGAINQDGSFRYVKGFGKESDDYAGSDDLYWLASSTKLVTTVAVMQCVERGQLNLNEDISKVLPEWKDAKILTGFNEKDEAIFRPATKTITLRHLLTHSSGMAYVFMDPLLNRYQELQGKQPPNPPRSVAEKFPQHFLVSEPGERWMYSPGIDWAGVLVERITSTKLGEYMQRHIFDVVSAKDATFHPEQREEIRGRKAKVWERVGEIVQEQEPPYWPGKAEPDFGGGGLFATVDDMLNIYQGILSGQLLRSESVKEMFQPHLETIKGLDNPAEYSLSSRNAIWNTIPDDVSVSFGIGGLINTAAVSKRRGVNSLTWSGMPNCYWWIDLNNSVAGVYLSQLVPTGDEKAIEVLAKFEEFVYSSLDKS</sequence>
<comment type="caution">
    <text evidence="4">The sequence shown here is derived from an EMBL/GenBank/DDBJ whole genome shotgun (WGS) entry which is preliminary data.</text>
</comment>
<dbReference type="GO" id="GO:0016787">
    <property type="term" value="F:hydrolase activity"/>
    <property type="evidence" value="ECO:0007669"/>
    <property type="project" value="UniProtKB-KW"/>
</dbReference>
<feature type="domain" description="Beta-lactamase-related" evidence="3">
    <location>
        <begin position="29"/>
        <end position="373"/>
    </location>
</feature>
<name>A0A9P9DNE6_9PLEO</name>
<dbReference type="PANTHER" id="PTHR43283">
    <property type="entry name" value="BETA-LACTAMASE-RELATED"/>
    <property type="match status" value="1"/>
</dbReference>
<accession>A0A9P9DNE6</accession>
<dbReference type="InterPro" id="IPR050789">
    <property type="entry name" value="Diverse_Enzym_Activities"/>
</dbReference>
<keyword evidence="5" id="KW-1185">Reference proteome</keyword>
<proteinExistence type="inferred from homology"/>
<protein>
    <submittedName>
        <fullName evidence="4">Beta-lactamase/transpeptidase-like protein</fullName>
    </submittedName>
</protein>
<dbReference type="OrthoDB" id="428260at2759"/>
<dbReference type="AlphaFoldDB" id="A0A9P9DNE6"/>
<gene>
    <name evidence="4" type="ORF">B0J11DRAFT_615867</name>
</gene>
<evidence type="ECO:0000256" key="2">
    <source>
        <dbReference type="ARBA" id="ARBA00022801"/>
    </source>
</evidence>
<dbReference type="Gene3D" id="3.40.710.10">
    <property type="entry name" value="DD-peptidase/beta-lactamase superfamily"/>
    <property type="match status" value="1"/>
</dbReference>
<evidence type="ECO:0000313" key="5">
    <source>
        <dbReference type="Proteomes" id="UP000700596"/>
    </source>
</evidence>
<dbReference type="InterPro" id="IPR001466">
    <property type="entry name" value="Beta-lactam-related"/>
</dbReference>
<reference evidence="4" key="1">
    <citation type="journal article" date="2021" name="Nat. Commun.">
        <title>Genetic determinants of endophytism in the Arabidopsis root mycobiome.</title>
        <authorList>
            <person name="Mesny F."/>
            <person name="Miyauchi S."/>
            <person name="Thiergart T."/>
            <person name="Pickel B."/>
            <person name="Atanasova L."/>
            <person name="Karlsson M."/>
            <person name="Huettel B."/>
            <person name="Barry K.W."/>
            <person name="Haridas S."/>
            <person name="Chen C."/>
            <person name="Bauer D."/>
            <person name="Andreopoulos W."/>
            <person name="Pangilinan J."/>
            <person name="LaButti K."/>
            <person name="Riley R."/>
            <person name="Lipzen A."/>
            <person name="Clum A."/>
            <person name="Drula E."/>
            <person name="Henrissat B."/>
            <person name="Kohler A."/>
            <person name="Grigoriev I.V."/>
            <person name="Martin F.M."/>
            <person name="Hacquard S."/>
        </authorList>
    </citation>
    <scope>NUCLEOTIDE SEQUENCE</scope>
    <source>
        <strain evidence="4">MPI-CAGE-CH-0243</strain>
    </source>
</reference>
<evidence type="ECO:0000259" key="3">
    <source>
        <dbReference type="Pfam" id="PF00144"/>
    </source>
</evidence>
<keyword evidence="2" id="KW-0378">Hydrolase</keyword>